<comment type="caution">
    <text evidence="5">The sequence shown here is derived from an EMBL/GenBank/DDBJ whole genome shotgun (WGS) entry which is preliminary data.</text>
</comment>
<dbReference type="PANTHER" id="PTHR43212">
    <property type="entry name" value="QUERCETIN 2,3-DIOXYGENASE"/>
    <property type="match status" value="1"/>
</dbReference>
<dbReference type="PIRSF" id="PIRSF006232">
    <property type="entry name" value="Pirin"/>
    <property type="match status" value="1"/>
</dbReference>
<dbReference type="InterPro" id="IPR012093">
    <property type="entry name" value="Pirin"/>
</dbReference>
<dbReference type="EMBL" id="AOIP01000054">
    <property type="protein sequence ID" value="ELY99959.1"/>
    <property type="molecule type" value="Genomic_DNA"/>
</dbReference>
<dbReference type="InterPro" id="IPR014710">
    <property type="entry name" value="RmlC-like_jellyroll"/>
</dbReference>
<dbReference type="Proteomes" id="UP000011591">
    <property type="component" value="Unassembled WGS sequence"/>
</dbReference>
<dbReference type="Pfam" id="PF17954">
    <property type="entry name" value="Pirin_C_2"/>
    <property type="match status" value="1"/>
</dbReference>
<feature type="domain" description="Pirin N-terminal" evidence="3">
    <location>
        <begin position="31"/>
        <end position="103"/>
    </location>
</feature>
<dbReference type="SUPFAM" id="SSF51182">
    <property type="entry name" value="RmlC-like cupins"/>
    <property type="match status" value="1"/>
</dbReference>
<evidence type="ECO:0000259" key="4">
    <source>
        <dbReference type="Pfam" id="PF17954"/>
    </source>
</evidence>
<dbReference type="PANTHER" id="PTHR43212:SF3">
    <property type="entry name" value="QUERCETIN 2,3-DIOXYGENASE"/>
    <property type="match status" value="1"/>
</dbReference>
<dbReference type="CDD" id="cd02247">
    <property type="entry name" value="cupin_pirin_C"/>
    <property type="match status" value="1"/>
</dbReference>
<organism evidence="5 6">
    <name type="scientific">Natrialba aegyptia DSM 13077</name>
    <dbReference type="NCBI Taxonomy" id="1227491"/>
    <lineage>
        <taxon>Archaea</taxon>
        <taxon>Methanobacteriati</taxon>
        <taxon>Methanobacteriota</taxon>
        <taxon>Stenosarchaea group</taxon>
        <taxon>Halobacteria</taxon>
        <taxon>Halobacteriales</taxon>
        <taxon>Natrialbaceae</taxon>
        <taxon>Natrialba</taxon>
    </lineage>
</organism>
<dbReference type="InterPro" id="IPR011051">
    <property type="entry name" value="RmlC_Cupin_sf"/>
</dbReference>
<evidence type="ECO:0000313" key="5">
    <source>
        <dbReference type="EMBL" id="ELY99959.1"/>
    </source>
</evidence>
<sequence length="228" mass="25922">MFRMHTNYPGRLLPDHDDHGYGPLARVDEAILDPDTFVGMHPHQNDEIVSYVPTGVMRHRDRAGNELVMDSEHLMVMNAGREFWHEEQTLADDPQLRLLQIFVRPHTTDLEPNIQQGPVPDSVTNEWRHLFGPEESDAPFYVRNDVNFYDVHLDEGTSVELPSITGWDTYFYVFEGAVEANETTFGRTEQGLLVGAEELTVTAQEETLLVAFLINPDAPLTYQGTIGR</sequence>
<evidence type="ECO:0000259" key="3">
    <source>
        <dbReference type="Pfam" id="PF02678"/>
    </source>
</evidence>
<evidence type="ECO:0000256" key="1">
    <source>
        <dbReference type="ARBA" id="ARBA00008416"/>
    </source>
</evidence>
<dbReference type="Pfam" id="PF02678">
    <property type="entry name" value="Pirin"/>
    <property type="match status" value="1"/>
</dbReference>
<accession>M0AN74</accession>
<feature type="domain" description="Quercetin 2,3-dioxygenase C-terminal cupin" evidence="4">
    <location>
        <begin position="133"/>
        <end position="209"/>
    </location>
</feature>
<dbReference type="InterPro" id="IPR041602">
    <property type="entry name" value="Quercetinase_C"/>
</dbReference>
<dbReference type="InterPro" id="IPR003829">
    <property type="entry name" value="Pirin_N_dom"/>
</dbReference>
<evidence type="ECO:0000313" key="6">
    <source>
        <dbReference type="Proteomes" id="UP000011591"/>
    </source>
</evidence>
<proteinExistence type="inferred from homology"/>
<dbReference type="AlphaFoldDB" id="M0AN74"/>
<dbReference type="PATRIC" id="fig|1227491.4.peg.3932"/>
<gene>
    <name evidence="5" type="ORF">C480_19439</name>
</gene>
<keyword evidence="6" id="KW-1185">Reference proteome</keyword>
<protein>
    <submittedName>
        <fullName evidence="5">Pirin domain protein</fullName>
    </submittedName>
</protein>
<comment type="similarity">
    <text evidence="1 2">Belongs to the pirin family.</text>
</comment>
<evidence type="ECO:0000256" key="2">
    <source>
        <dbReference type="RuleBase" id="RU003457"/>
    </source>
</evidence>
<reference evidence="5 6" key="1">
    <citation type="journal article" date="2014" name="PLoS Genet.">
        <title>Phylogenetically driven sequencing of extremely halophilic archaea reveals strategies for static and dynamic osmo-response.</title>
        <authorList>
            <person name="Becker E.A."/>
            <person name="Seitzer P.M."/>
            <person name="Tritt A."/>
            <person name="Larsen D."/>
            <person name="Krusor M."/>
            <person name="Yao A.I."/>
            <person name="Wu D."/>
            <person name="Madern D."/>
            <person name="Eisen J.A."/>
            <person name="Darling A.E."/>
            <person name="Facciotti M.T."/>
        </authorList>
    </citation>
    <scope>NUCLEOTIDE SEQUENCE [LARGE SCALE GENOMIC DNA]</scope>
    <source>
        <strain evidence="5 6">DSM 13077</strain>
    </source>
</reference>
<dbReference type="Gene3D" id="2.60.120.10">
    <property type="entry name" value="Jelly Rolls"/>
    <property type="match status" value="2"/>
</dbReference>
<name>M0AN74_9EURY</name>